<feature type="compositionally biased region" description="Basic and acidic residues" evidence="4">
    <location>
        <begin position="40"/>
        <end position="53"/>
    </location>
</feature>
<evidence type="ECO:0000256" key="4">
    <source>
        <dbReference type="SAM" id="MobiDB-lite"/>
    </source>
</evidence>
<feature type="region of interest" description="Disordered" evidence="4">
    <location>
        <begin position="22"/>
        <end position="53"/>
    </location>
</feature>
<evidence type="ECO:0000256" key="3">
    <source>
        <dbReference type="ARBA" id="ARBA00022729"/>
    </source>
</evidence>
<dbReference type="RefSeq" id="WP_006772034.1">
    <property type="nucleotide sequence ID" value="NZ_BQNJ01000001.1"/>
</dbReference>
<dbReference type="Gene3D" id="3.40.190.10">
    <property type="entry name" value="Periplasmic binding protein-like II"/>
    <property type="match status" value="2"/>
</dbReference>
<dbReference type="AlphaFoldDB" id="A0A413X6U3"/>
<dbReference type="SUPFAM" id="SSF53850">
    <property type="entry name" value="Periplasmic binding protein-like II"/>
    <property type="match status" value="1"/>
</dbReference>
<keyword evidence="2" id="KW-0813">Transport</keyword>
<dbReference type="PANTHER" id="PTHR30061:SF50">
    <property type="entry name" value="MALTOSE_MALTODEXTRIN-BINDING PERIPLASMIC PROTEIN"/>
    <property type="match status" value="1"/>
</dbReference>
<dbReference type="PROSITE" id="PS01037">
    <property type="entry name" value="SBP_BACTERIAL_1"/>
    <property type="match status" value="1"/>
</dbReference>
<reference evidence="6" key="1">
    <citation type="submission" date="2022-01" db="EMBL/GenBank/DDBJ databases">
        <title>Novel bile acid biosynthetic pathways are enriched in the microbiome of centenarians.</title>
        <authorList>
            <person name="Sato Y."/>
            <person name="Atarashi K."/>
            <person name="Plichta R.D."/>
            <person name="Arai Y."/>
            <person name="Sasajima S."/>
            <person name="Kearney M.S."/>
            <person name="Suda W."/>
            <person name="Takeshita K."/>
            <person name="Sasaki T."/>
            <person name="Okamoto S."/>
            <person name="Skelly N.A."/>
            <person name="Okamura Y."/>
            <person name="Vlamakis H."/>
            <person name="Li Y."/>
            <person name="Tanoue T."/>
            <person name="Takei H."/>
            <person name="Nittono H."/>
            <person name="Narushima S."/>
            <person name="Irie J."/>
            <person name="Itoh H."/>
            <person name="Moriya K."/>
            <person name="Sugiura Y."/>
            <person name="Suematsu M."/>
            <person name="Moritoki N."/>
            <person name="Shibata S."/>
            <person name="Littman R.D."/>
            <person name="Fischbach A.M."/>
            <person name="Uwamino Y."/>
            <person name="Inoue T."/>
            <person name="Honda A."/>
            <person name="Hattori M."/>
            <person name="Murai T."/>
            <person name="Xavier J.R."/>
            <person name="Hirose N."/>
            <person name="Honda K."/>
        </authorList>
    </citation>
    <scope>NUCLEOTIDE SEQUENCE</scope>
    <source>
        <strain evidence="6">CE91-St55</strain>
    </source>
</reference>
<comment type="similarity">
    <text evidence="1">Belongs to the bacterial solute-binding protein 1 family.</text>
</comment>
<dbReference type="GO" id="GO:1901982">
    <property type="term" value="F:maltose binding"/>
    <property type="evidence" value="ECO:0007669"/>
    <property type="project" value="TreeGrafter"/>
</dbReference>
<dbReference type="Proteomes" id="UP001055091">
    <property type="component" value="Unassembled WGS sequence"/>
</dbReference>
<dbReference type="InterPro" id="IPR006061">
    <property type="entry name" value="SBP_1_CS"/>
</dbReference>
<sequence>MRKQKKMMLMVMAALALTACGSSEEPKQEMVQSESTQKQSTEEEKKSSAEESKTGEKVKLVLMHYAAEETKRSGIDAWVQSVTEQYPDIEIEVQAVTPWAQFASSLQTKIAAGDAPDIFMGKPSQFIQLAEAGQVLDLTGQKCLDNLSEVDKAMVSVGEKVYGVPVDRSIAGVFYNKDMFDEYQLKPPTTLSEFNEIIRTFEEQGIVPFVRAYKDNIYPRVDFDSSFGSMVAKEDEKFYEKIQNGEKKFSDYPMFKLQADIYAARLSAKRDDDLGTDASRANQLFASGKYPMCITGSWAIGDIRKNNPDGKFGFFTTPWSDQAEENTLPIGVDTAFMVSAQTKHPDEVMKFMEHLTSAEGVRQWYENAKVPTIIPVETTDLDPIFVDMNAIIESGKVVSKDSYPYFSGEYKSKFESDLQLFAATPEIGAEGLISMLDKDFSGISK</sequence>
<gene>
    <name evidence="6" type="ORF">CE91St55_39410</name>
</gene>
<feature type="chain" id="PRO_5043994499" evidence="5">
    <location>
        <begin position="22"/>
        <end position="445"/>
    </location>
</feature>
<organism evidence="6 7">
    <name type="scientific">Hungatella hathewayi</name>
    <dbReference type="NCBI Taxonomy" id="154046"/>
    <lineage>
        <taxon>Bacteria</taxon>
        <taxon>Bacillati</taxon>
        <taxon>Bacillota</taxon>
        <taxon>Clostridia</taxon>
        <taxon>Lachnospirales</taxon>
        <taxon>Lachnospiraceae</taxon>
        <taxon>Hungatella</taxon>
    </lineage>
</organism>
<dbReference type="PANTHER" id="PTHR30061">
    <property type="entry name" value="MALTOSE-BINDING PERIPLASMIC PROTEIN"/>
    <property type="match status" value="1"/>
</dbReference>
<dbReference type="PROSITE" id="PS51257">
    <property type="entry name" value="PROKAR_LIPOPROTEIN"/>
    <property type="match status" value="1"/>
</dbReference>
<comment type="caution">
    <text evidence="6">The sequence shown here is derived from an EMBL/GenBank/DDBJ whole genome shotgun (WGS) entry which is preliminary data.</text>
</comment>
<dbReference type="EMBL" id="BQNJ01000001">
    <property type="protein sequence ID" value="GKH01960.1"/>
    <property type="molecule type" value="Genomic_DNA"/>
</dbReference>
<name>A0A413X6U3_9FIRM</name>
<accession>A0A413X6U3</accession>
<evidence type="ECO:0000313" key="6">
    <source>
        <dbReference type="EMBL" id="GKH01960.1"/>
    </source>
</evidence>
<evidence type="ECO:0000256" key="2">
    <source>
        <dbReference type="ARBA" id="ARBA00022448"/>
    </source>
</evidence>
<dbReference type="GO" id="GO:0055085">
    <property type="term" value="P:transmembrane transport"/>
    <property type="evidence" value="ECO:0007669"/>
    <property type="project" value="InterPro"/>
</dbReference>
<dbReference type="GO" id="GO:0055052">
    <property type="term" value="C:ATP-binding cassette (ABC) transporter complex, substrate-binding subunit-containing"/>
    <property type="evidence" value="ECO:0007669"/>
    <property type="project" value="TreeGrafter"/>
</dbReference>
<keyword evidence="3 5" id="KW-0732">Signal</keyword>
<dbReference type="InterPro" id="IPR006059">
    <property type="entry name" value="SBP"/>
</dbReference>
<evidence type="ECO:0000313" key="7">
    <source>
        <dbReference type="Proteomes" id="UP001055091"/>
    </source>
</evidence>
<feature type="signal peptide" evidence="5">
    <location>
        <begin position="1"/>
        <end position="21"/>
    </location>
</feature>
<protein>
    <submittedName>
        <fullName evidence="6">Uncharacterized protein</fullName>
    </submittedName>
</protein>
<evidence type="ECO:0000256" key="1">
    <source>
        <dbReference type="ARBA" id="ARBA00008520"/>
    </source>
</evidence>
<dbReference type="GO" id="GO:0015768">
    <property type="term" value="P:maltose transport"/>
    <property type="evidence" value="ECO:0007669"/>
    <property type="project" value="TreeGrafter"/>
</dbReference>
<dbReference type="GeneID" id="93152773"/>
<evidence type="ECO:0000256" key="5">
    <source>
        <dbReference type="SAM" id="SignalP"/>
    </source>
</evidence>
<dbReference type="Pfam" id="PF01547">
    <property type="entry name" value="SBP_bac_1"/>
    <property type="match status" value="1"/>
</dbReference>
<dbReference type="GO" id="GO:0042956">
    <property type="term" value="P:maltodextrin transmembrane transport"/>
    <property type="evidence" value="ECO:0007669"/>
    <property type="project" value="TreeGrafter"/>
</dbReference>
<proteinExistence type="inferred from homology"/>